<evidence type="ECO:0000313" key="3">
    <source>
        <dbReference type="EMBL" id="KAI1693196.1"/>
    </source>
</evidence>
<dbReference type="SUPFAM" id="SSF54695">
    <property type="entry name" value="POZ domain"/>
    <property type="match status" value="1"/>
</dbReference>
<comment type="caution">
    <text evidence="3">The sequence shown here is derived from an EMBL/GenBank/DDBJ whole genome shotgun (WGS) entry which is preliminary data.</text>
</comment>
<gene>
    <name evidence="3" type="ORF">DdX_20805</name>
</gene>
<name>A0AAD4QW29_9BILA</name>
<dbReference type="EMBL" id="JAKKPZ010000663">
    <property type="protein sequence ID" value="KAI1693196.1"/>
    <property type="molecule type" value="Genomic_DNA"/>
</dbReference>
<dbReference type="SMART" id="SM00061">
    <property type="entry name" value="MATH"/>
    <property type="match status" value="1"/>
</dbReference>
<dbReference type="InterPro" id="IPR011333">
    <property type="entry name" value="SKP1/BTB/POZ_sf"/>
</dbReference>
<feature type="domain" description="BTB" evidence="2">
    <location>
        <begin position="128"/>
        <end position="232"/>
    </location>
</feature>
<reference evidence="3" key="1">
    <citation type="submission" date="2022-01" db="EMBL/GenBank/DDBJ databases">
        <title>Genome Sequence Resource for Two Populations of Ditylenchus destructor, the Migratory Endoparasitic Phytonematode.</title>
        <authorList>
            <person name="Zhang H."/>
            <person name="Lin R."/>
            <person name="Xie B."/>
        </authorList>
    </citation>
    <scope>NUCLEOTIDE SEQUENCE</scope>
    <source>
        <strain evidence="3">BazhouSP</strain>
    </source>
</reference>
<dbReference type="InterPro" id="IPR002083">
    <property type="entry name" value="MATH/TRAF_dom"/>
</dbReference>
<evidence type="ECO:0000259" key="1">
    <source>
        <dbReference type="SMART" id="SM00061"/>
    </source>
</evidence>
<sequence>MKRKRENVADTEPVVPEWKPERQILTASEVEDKESYKTEGSIELRIDRFADFVREEEVRYSAPTYIRGLSWEIQANCEETDESDNQDGQPPSKVLSFFLWCQRDSTNRPWECHANFSLRVIAQTEGVNDIVRENLEDTFYGKDNWGFTNFATCDLLAMDSEYFKEQFSKCEDNNRAVLQDVGYGEFIELLSVIYPISCPITAGNVETISKLAFKFNMAALLRQCEILLMKKK</sequence>
<feature type="domain" description="MATH" evidence="1">
    <location>
        <begin position="44"/>
        <end position="156"/>
    </location>
</feature>
<evidence type="ECO:0000259" key="2">
    <source>
        <dbReference type="SMART" id="SM00225"/>
    </source>
</evidence>
<dbReference type="SUPFAM" id="SSF49599">
    <property type="entry name" value="TRAF domain-like"/>
    <property type="match status" value="1"/>
</dbReference>
<dbReference type="InterPro" id="IPR008974">
    <property type="entry name" value="TRAF-like"/>
</dbReference>
<dbReference type="Proteomes" id="UP001201812">
    <property type="component" value="Unassembled WGS sequence"/>
</dbReference>
<dbReference type="InterPro" id="IPR000210">
    <property type="entry name" value="BTB/POZ_dom"/>
</dbReference>
<organism evidence="3 4">
    <name type="scientific">Ditylenchus destructor</name>
    <dbReference type="NCBI Taxonomy" id="166010"/>
    <lineage>
        <taxon>Eukaryota</taxon>
        <taxon>Metazoa</taxon>
        <taxon>Ecdysozoa</taxon>
        <taxon>Nematoda</taxon>
        <taxon>Chromadorea</taxon>
        <taxon>Rhabditida</taxon>
        <taxon>Tylenchina</taxon>
        <taxon>Tylenchomorpha</taxon>
        <taxon>Sphaerularioidea</taxon>
        <taxon>Anguinidae</taxon>
        <taxon>Anguininae</taxon>
        <taxon>Ditylenchus</taxon>
    </lineage>
</organism>
<accession>A0AAD4QW29</accession>
<dbReference type="PANTHER" id="PTHR47022">
    <property type="entry name" value="BTB AND MATH DOMAIN-CONTAINING PROTEIN 36-RELATED"/>
    <property type="match status" value="1"/>
</dbReference>
<evidence type="ECO:0000313" key="4">
    <source>
        <dbReference type="Proteomes" id="UP001201812"/>
    </source>
</evidence>
<dbReference type="SMART" id="SM00225">
    <property type="entry name" value="BTB"/>
    <property type="match status" value="1"/>
</dbReference>
<protein>
    <submittedName>
        <fullName evidence="3">BTB/POZ domain-containing protein</fullName>
    </submittedName>
</protein>
<keyword evidence="4" id="KW-1185">Reference proteome</keyword>
<dbReference type="Gene3D" id="2.60.210.10">
    <property type="entry name" value="Apoptosis, Tumor Necrosis Factor Receptor Associated Protein 2, Chain A"/>
    <property type="match status" value="1"/>
</dbReference>
<proteinExistence type="predicted"/>
<dbReference type="PANTHER" id="PTHR47022:SF1">
    <property type="entry name" value="BTB AND MATH DOMAIN-CONTAINING PROTEIN 36-RELATED"/>
    <property type="match status" value="1"/>
</dbReference>
<dbReference type="AlphaFoldDB" id="A0AAD4QW29"/>
<dbReference type="Pfam" id="PF00651">
    <property type="entry name" value="BTB"/>
    <property type="match status" value="1"/>
</dbReference>